<proteinExistence type="predicted"/>
<dbReference type="EMBL" id="BAABDE010000020">
    <property type="protein sequence ID" value="GAA3811071.1"/>
    <property type="molecule type" value="Genomic_DNA"/>
</dbReference>
<dbReference type="Proteomes" id="UP001501009">
    <property type="component" value="Unassembled WGS sequence"/>
</dbReference>
<protein>
    <submittedName>
        <fullName evidence="1">Uncharacterized protein</fullName>
    </submittedName>
</protein>
<evidence type="ECO:0000313" key="1">
    <source>
        <dbReference type="EMBL" id="GAA3811071.1"/>
    </source>
</evidence>
<evidence type="ECO:0000313" key="2">
    <source>
        <dbReference type="Proteomes" id="UP001501009"/>
    </source>
</evidence>
<accession>A0ABP7I3Q4</accession>
<reference evidence="2" key="1">
    <citation type="journal article" date="2019" name="Int. J. Syst. Evol. Microbiol.">
        <title>The Global Catalogue of Microorganisms (GCM) 10K type strain sequencing project: providing services to taxonomists for standard genome sequencing and annotation.</title>
        <authorList>
            <consortium name="The Broad Institute Genomics Platform"/>
            <consortium name="The Broad Institute Genome Sequencing Center for Infectious Disease"/>
            <person name="Wu L."/>
            <person name="Ma J."/>
        </authorList>
    </citation>
    <scope>NUCLEOTIDE SEQUENCE [LARGE SCALE GENOMIC DNA]</scope>
    <source>
        <strain evidence="2">JCM 17138</strain>
    </source>
</reference>
<organism evidence="1 2">
    <name type="scientific">Streptomyces coacervatus</name>
    <dbReference type="NCBI Taxonomy" id="647381"/>
    <lineage>
        <taxon>Bacteria</taxon>
        <taxon>Bacillati</taxon>
        <taxon>Actinomycetota</taxon>
        <taxon>Actinomycetes</taxon>
        <taxon>Kitasatosporales</taxon>
        <taxon>Streptomycetaceae</taxon>
        <taxon>Streptomyces</taxon>
    </lineage>
</organism>
<gene>
    <name evidence="1" type="ORF">GCM10022403_051140</name>
</gene>
<comment type="caution">
    <text evidence="1">The sequence shown here is derived from an EMBL/GenBank/DDBJ whole genome shotgun (WGS) entry which is preliminary data.</text>
</comment>
<keyword evidence="2" id="KW-1185">Reference proteome</keyword>
<name>A0ABP7I3Q4_9ACTN</name>
<sequence length="182" mass="18570">MTGVPAARCQVLGEGCQARCEGGSPVWESREISGPNLGVQVGVGAAPVRGGEAVRAVVRDGDGLLVRPAEQAGQPVHRQGAGVVEGGGLWEVFAYEPELVAEDLLVPGQDHDAAAGGPAEFGDSGPRVGPVVDGLQRHDGVGGVVAHGKVFGDRADGGRRPGWVLRDHDLAGFDGENCLRGS</sequence>